<comment type="caution">
    <text evidence="1">The sequence shown here is derived from an EMBL/GenBank/DDBJ whole genome shotgun (WGS) entry which is preliminary data.</text>
</comment>
<evidence type="ECO:0000313" key="2">
    <source>
        <dbReference type="Proteomes" id="UP001055091"/>
    </source>
</evidence>
<evidence type="ECO:0000313" key="1">
    <source>
        <dbReference type="EMBL" id="GKH02402.1"/>
    </source>
</evidence>
<dbReference type="RefSeq" id="WP_244052875.1">
    <property type="nucleotide sequence ID" value="NZ_BQNJ01000002.1"/>
</dbReference>
<proteinExistence type="predicted"/>
<dbReference type="AlphaFoldDB" id="A0AA37JLN3"/>
<accession>A0AA37JLN3</accession>
<gene>
    <name evidence="1" type="ORF">CE91St55_43830</name>
</gene>
<dbReference type="SUPFAM" id="SSF56784">
    <property type="entry name" value="HAD-like"/>
    <property type="match status" value="1"/>
</dbReference>
<organism evidence="1 2">
    <name type="scientific">Hungatella hathewayi</name>
    <dbReference type="NCBI Taxonomy" id="154046"/>
    <lineage>
        <taxon>Bacteria</taxon>
        <taxon>Bacillati</taxon>
        <taxon>Bacillota</taxon>
        <taxon>Clostridia</taxon>
        <taxon>Lachnospirales</taxon>
        <taxon>Lachnospiraceae</taxon>
        <taxon>Hungatella</taxon>
    </lineage>
</organism>
<dbReference type="InterPro" id="IPR036412">
    <property type="entry name" value="HAD-like_sf"/>
</dbReference>
<sequence>MNLKSVKIIAVDFDGTLCENNWPGIGAPNEELIEYLRNRKKDGDKLILWTCRVEDMLQKAVEWCKERNLVFDAVNENLPEIIENFGSDTRKIFANEYIDDRNIPLSSCREKSNMQTWAEKEVEIACENEKTIERLLKELGERHFEILWRYEVLTNSIVIQMDKRYCHQWYRLARKVTLDDFHHFITNQFEDTMVRFLKEMAQELEYQIKVAPEPMKGEDND</sequence>
<dbReference type="Gene3D" id="3.40.50.1000">
    <property type="entry name" value="HAD superfamily/HAD-like"/>
    <property type="match status" value="1"/>
</dbReference>
<dbReference type="EMBL" id="BQNJ01000002">
    <property type="protein sequence ID" value="GKH02402.1"/>
    <property type="molecule type" value="Genomic_DNA"/>
</dbReference>
<protein>
    <submittedName>
        <fullName evidence="1">Uncharacterized protein</fullName>
    </submittedName>
</protein>
<dbReference type="InterPro" id="IPR023214">
    <property type="entry name" value="HAD_sf"/>
</dbReference>
<dbReference type="Proteomes" id="UP001055091">
    <property type="component" value="Unassembled WGS sequence"/>
</dbReference>
<reference evidence="1" key="1">
    <citation type="submission" date="2022-01" db="EMBL/GenBank/DDBJ databases">
        <title>Novel bile acid biosynthetic pathways are enriched in the microbiome of centenarians.</title>
        <authorList>
            <person name="Sato Y."/>
            <person name="Atarashi K."/>
            <person name="Plichta R.D."/>
            <person name="Arai Y."/>
            <person name="Sasajima S."/>
            <person name="Kearney M.S."/>
            <person name="Suda W."/>
            <person name="Takeshita K."/>
            <person name="Sasaki T."/>
            <person name="Okamoto S."/>
            <person name="Skelly N.A."/>
            <person name="Okamura Y."/>
            <person name="Vlamakis H."/>
            <person name="Li Y."/>
            <person name="Tanoue T."/>
            <person name="Takei H."/>
            <person name="Nittono H."/>
            <person name="Narushima S."/>
            <person name="Irie J."/>
            <person name="Itoh H."/>
            <person name="Moriya K."/>
            <person name="Sugiura Y."/>
            <person name="Suematsu M."/>
            <person name="Moritoki N."/>
            <person name="Shibata S."/>
            <person name="Littman R.D."/>
            <person name="Fischbach A.M."/>
            <person name="Uwamino Y."/>
            <person name="Inoue T."/>
            <person name="Honda A."/>
            <person name="Hattori M."/>
            <person name="Murai T."/>
            <person name="Xavier J.R."/>
            <person name="Hirose N."/>
            <person name="Honda K."/>
        </authorList>
    </citation>
    <scope>NUCLEOTIDE SEQUENCE</scope>
    <source>
        <strain evidence="1">CE91-St55</strain>
    </source>
</reference>
<name>A0AA37JLN3_9FIRM</name>